<feature type="domain" description="Stage III sporulation protein AA AAA+ ATPase" evidence="1">
    <location>
        <begin position="6"/>
        <end position="67"/>
    </location>
</feature>
<organism evidence="2 3">
    <name type="scientific">Peribacillus frigoritolerans</name>
    <dbReference type="NCBI Taxonomy" id="450367"/>
    <lineage>
        <taxon>Bacteria</taxon>
        <taxon>Bacillati</taxon>
        <taxon>Bacillota</taxon>
        <taxon>Bacilli</taxon>
        <taxon>Bacillales</taxon>
        <taxon>Bacillaceae</taxon>
        <taxon>Peribacillus</taxon>
    </lineage>
</organism>
<gene>
    <name evidence="2" type="ORF">KEH51_09740</name>
</gene>
<sequence>MTHSDADQLLNNIGQFSLYTLEEELKRGYITIAGGHRVGLAGKVILENGSVKAIRDISSFNIQVAREK</sequence>
<proteinExistence type="predicted"/>
<accession>A0A941FH14</accession>
<evidence type="ECO:0000313" key="3">
    <source>
        <dbReference type="Proteomes" id="UP000680045"/>
    </source>
</evidence>
<name>A0A941FH14_9BACI</name>
<dbReference type="InterPro" id="IPR045735">
    <property type="entry name" value="Spore_III_AA_AAA+_ATPase"/>
</dbReference>
<evidence type="ECO:0000313" key="2">
    <source>
        <dbReference type="EMBL" id="MBR8644653.1"/>
    </source>
</evidence>
<dbReference type="AlphaFoldDB" id="A0A941FH14"/>
<protein>
    <recommendedName>
        <fullName evidence="1">Stage III sporulation protein AA AAA+ ATPase domain-containing protein</fullName>
    </recommendedName>
</protein>
<dbReference type="Pfam" id="PF19568">
    <property type="entry name" value="Spore_III_AA"/>
    <property type="match status" value="1"/>
</dbReference>
<evidence type="ECO:0000259" key="1">
    <source>
        <dbReference type="Pfam" id="PF19568"/>
    </source>
</evidence>
<dbReference type="EMBL" id="JAGTPW010000013">
    <property type="protein sequence ID" value="MBR8644653.1"/>
    <property type="molecule type" value="Genomic_DNA"/>
</dbReference>
<comment type="caution">
    <text evidence="2">The sequence shown here is derived from an EMBL/GenBank/DDBJ whole genome shotgun (WGS) entry which is preliminary data.</text>
</comment>
<reference evidence="2" key="1">
    <citation type="submission" date="2021-04" db="EMBL/GenBank/DDBJ databases">
        <title>Whole genome sequencing of Enterococci isolates from hospitalized patients.</title>
        <authorList>
            <person name="Ogoti B.M."/>
            <person name="Onyambu F.G."/>
        </authorList>
    </citation>
    <scope>NUCLEOTIDE SEQUENCE</scope>
    <source>
        <strain evidence="2">242</strain>
    </source>
</reference>
<dbReference type="Proteomes" id="UP000680045">
    <property type="component" value="Unassembled WGS sequence"/>
</dbReference>